<name>A0A9X2ADM0_9BACT</name>
<evidence type="ECO:0000313" key="4">
    <source>
        <dbReference type="Proteomes" id="UP001139193"/>
    </source>
</evidence>
<feature type="signal peptide" evidence="1">
    <location>
        <begin position="1"/>
        <end position="23"/>
    </location>
</feature>
<dbReference type="AlphaFoldDB" id="A0A9X2ADM0"/>
<protein>
    <submittedName>
        <fullName evidence="3">DUF6438 domain-containing protein</fullName>
    </submittedName>
</protein>
<dbReference type="Proteomes" id="UP001139193">
    <property type="component" value="Unassembled WGS sequence"/>
</dbReference>
<organism evidence="3 4">
    <name type="scientific">Hymenobacter cyanobacteriorum</name>
    <dbReference type="NCBI Taxonomy" id="2926463"/>
    <lineage>
        <taxon>Bacteria</taxon>
        <taxon>Pseudomonadati</taxon>
        <taxon>Bacteroidota</taxon>
        <taxon>Cytophagia</taxon>
        <taxon>Cytophagales</taxon>
        <taxon>Hymenobacteraceae</taxon>
        <taxon>Hymenobacter</taxon>
    </lineage>
</organism>
<reference evidence="3" key="1">
    <citation type="submission" date="2022-03" db="EMBL/GenBank/DDBJ databases">
        <title>Bacterial whole genome sequence for Hymenobacter sp. DH14.</title>
        <authorList>
            <person name="Le V."/>
        </authorList>
    </citation>
    <scope>NUCLEOTIDE SEQUENCE</scope>
    <source>
        <strain evidence="3">DH14</strain>
    </source>
</reference>
<gene>
    <name evidence="3" type="ORF">MON38_02430</name>
</gene>
<evidence type="ECO:0000256" key="1">
    <source>
        <dbReference type="SAM" id="SignalP"/>
    </source>
</evidence>
<accession>A0A9X2ADM0</accession>
<dbReference type="EMBL" id="JALBGC010000001">
    <property type="protein sequence ID" value="MCI1186261.1"/>
    <property type="molecule type" value="Genomic_DNA"/>
</dbReference>
<keyword evidence="4" id="KW-1185">Reference proteome</keyword>
<keyword evidence="1" id="KW-0732">Signal</keyword>
<proteinExistence type="predicted"/>
<evidence type="ECO:0000313" key="3">
    <source>
        <dbReference type="EMBL" id="MCI1186261.1"/>
    </source>
</evidence>
<sequence length="179" mass="19416">MRILSLLLLLSFFSFSLVPTATAQGTSTKKVKVKKAGKKTVLTTKATATPAPAGPVLTFERTPCFGACPAYSMQVYADGRVAYEGRHSVPLMGKRDLKLPATAVAEMLRQAKAARFETFDKEYLTGATDLPSTVVAIRQPDGSFKKVKAESNAPENVKAYFAYLTTQFDQLAQLDGVEK</sequence>
<dbReference type="Pfam" id="PF20033">
    <property type="entry name" value="DUF6438"/>
    <property type="match status" value="1"/>
</dbReference>
<comment type="caution">
    <text evidence="3">The sequence shown here is derived from an EMBL/GenBank/DDBJ whole genome shotgun (WGS) entry which is preliminary data.</text>
</comment>
<evidence type="ECO:0000259" key="2">
    <source>
        <dbReference type="Pfam" id="PF20033"/>
    </source>
</evidence>
<feature type="domain" description="DUF6438" evidence="2">
    <location>
        <begin position="56"/>
        <end position="165"/>
    </location>
</feature>
<dbReference type="RefSeq" id="WP_241934540.1">
    <property type="nucleotide sequence ID" value="NZ_JALBGC010000001.1"/>
</dbReference>
<dbReference type="InterPro" id="IPR045497">
    <property type="entry name" value="DUF6438"/>
</dbReference>
<feature type="chain" id="PRO_5040732372" evidence="1">
    <location>
        <begin position="24"/>
        <end position="179"/>
    </location>
</feature>